<dbReference type="EMBL" id="NOXG01000007">
    <property type="protein sequence ID" value="PYD75627.1"/>
    <property type="molecule type" value="Genomic_DNA"/>
</dbReference>
<sequence length="78" mass="8637">MNRAMKNIKQDFSIHDPVAHAACMIRLFGEKASGIAGLRSGMYFSVGDLEMAVMWARVRNSINNLTDTETGPRSGVRH</sequence>
<dbReference type="AlphaFoldDB" id="A0A318Q7V3"/>
<evidence type="ECO:0000313" key="1">
    <source>
        <dbReference type="EMBL" id="PYD75627.1"/>
    </source>
</evidence>
<gene>
    <name evidence="1" type="ORF">CFR71_08715</name>
</gene>
<accession>A0A318Q7V3</accession>
<organism evidence="1 2">
    <name type="scientific">Novacetimonas pomaceti</name>
    <dbReference type="NCBI Taxonomy" id="2021998"/>
    <lineage>
        <taxon>Bacteria</taxon>
        <taxon>Pseudomonadati</taxon>
        <taxon>Pseudomonadota</taxon>
        <taxon>Alphaproteobacteria</taxon>
        <taxon>Acetobacterales</taxon>
        <taxon>Acetobacteraceae</taxon>
        <taxon>Novacetimonas</taxon>
    </lineage>
</organism>
<name>A0A318Q7V3_9PROT</name>
<reference evidence="1 2" key="1">
    <citation type="submission" date="2017-07" db="EMBL/GenBank/DDBJ databases">
        <title>A draft genome sequence of Komagataeibacter sp. T5K1.</title>
        <authorList>
            <person name="Skraban J."/>
            <person name="Cleenwerck I."/>
            <person name="Vandamme P."/>
            <person name="Trcek J."/>
        </authorList>
    </citation>
    <scope>NUCLEOTIDE SEQUENCE [LARGE SCALE GENOMIC DNA]</scope>
    <source>
        <strain evidence="1 2">T5K1</strain>
    </source>
</reference>
<dbReference type="Proteomes" id="UP000247609">
    <property type="component" value="Unassembled WGS sequence"/>
</dbReference>
<proteinExistence type="predicted"/>
<comment type="caution">
    <text evidence="1">The sequence shown here is derived from an EMBL/GenBank/DDBJ whole genome shotgun (WGS) entry which is preliminary data.</text>
</comment>
<evidence type="ECO:0000313" key="2">
    <source>
        <dbReference type="Proteomes" id="UP000247609"/>
    </source>
</evidence>
<protein>
    <submittedName>
        <fullName evidence="1">Uncharacterized protein</fullName>
    </submittedName>
</protein>